<comment type="subcellular location">
    <subcellularLocation>
        <location evidence="1">Nucleus</location>
    </subcellularLocation>
</comment>
<gene>
    <name evidence="7" type="ORF">A2U01_0011545</name>
</gene>
<dbReference type="GO" id="GO:0005634">
    <property type="term" value="C:nucleus"/>
    <property type="evidence" value="ECO:0007669"/>
    <property type="project" value="UniProtKB-SubCell"/>
</dbReference>
<feature type="non-terminal residue" evidence="7">
    <location>
        <position position="104"/>
    </location>
</feature>
<proteinExistence type="predicted"/>
<dbReference type="GO" id="GO:0046983">
    <property type="term" value="F:protein dimerization activity"/>
    <property type="evidence" value="ECO:0007669"/>
    <property type="project" value="InterPro"/>
</dbReference>
<dbReference type="PROSITE" id="PS50888">
    <property type="entry name" value="BHLH"/>
    <property type="match status" value="1"/>
</dbReference>
<dbReference type="InterPro" id="IPR011598">
    <property type="entry name" value="bHLH_dom"/>
</dbReference>
<evidence type="ECO:0000259" key="6">
    <source>
        <dbReference type="PROSITE" id="PS50888"/>
    </source>
</evidence>
<dbReference type="Gene3D" id="4.10.280.10">
    <property type="entry name" value="Helix-loop-helix DNA-binding domain"/>
    <property type="match status" value="1"/>
</dbReference>
<dbReference type="AlphaFoldDB" id="A0A392MUC2"/>
<dbReference type="InterPro" id="IPR047265">
    <property type="entry name" value="PIF1-like_bHLH"/>
</dbReference>
<evidence type="ECO:0000313" key="7">
    <source>
        <dbReference type="EMBL" id="MCH90625.1"/>
    </source>
</evidence>
<evidence type="ECO:0000256" key="5">
    <source>
        <dbReference type="SAM" id="MobiDB-lite"/>
    </source>
</evidence>
<dbReference type="Pfam" id="PF00010">
    <property type="entry name" value="HLH"/>
    <property type="match status" value="1"/>
</dbReference>
<dbReference type="PANTHER" id="PTHR46807:SF8">
    <property type="entry name" value="TRANSCRIPTION FACTOR PIF1-LIKE ISOFORM X2"/>
    <property type="match status" value="1"/>
</dbReference>
<dbReference type="FunFam" id="4.10.280.10:FF:000004">
    <property type="entry name" value="Basic helix-loop-helix transcription factor"/>
    <property type="match status" value="1"/>
</dbReference>
<dbReference type="GO" id="GO:0010017">
    <property type="term" value="P:red or far-red light signaling pathway"/>
    <property type="evidence" value="ECO:0007669"/>
    <property type="project" value="UniProtKB-ARBA"/>
</dbReference>
<dbReference type="InterPro" id="IPR044273">
    <property type="entry name" value="PIF3-like"/>
</dbReference>
<name>A0A392MUC2_9FABA</name>
<keyword evidence="4" id="KW-0539">Nucleus</keyword>
<sequence>DIDFESAEAKKNVSGSSTKRSRAAEVHNLSERRRRDRINEKMKALQELIPRSNKSDKASMLDEAIEYLKSLQLQVQMMSMGCGMVPMMFPGIQQYMPTIGMGMG</sequence>
<evidence type="ECO:0000256" key="4">
    <source>
        <dbReference type="ARBA" id="ARBA00023242"/>
    </source>
</evidence>
<dbReference type="PANTHER" id="PTHR46807">
    <property type="entry name" value="TRANSCRIPTION FACTOR PIF3"/>
    <property type="match status" value="1"/>
</dbReference>
<keyword evidence="3" id="KW-0804">Transcription</keyword>
<feature type="region of interest" description="Disordered" evidence="5">
    <location>
        <begin position="1"/>
        <end position="33"/>
    </location>
</feature>
<dbReference type="Proteomes" id="UP000265520">
    <property type="component" value="Unassembled WGS sequence"/>
</dbReference>
<dbReference type="InterPro" id="IPR036638">
    <property type="entry name" value="HLH_DNA-bd_sf"/>
</dbReference>
<reference evidence="7 8" key="1">
    <citation type="journal article" date="2018" name="Front. Plant Sci.">
        <title>Red Clover (Trifolium pratense) and Zigzag Clover (T. medium) - A Picture of Genomic Similarities and Differences.</title>
        <authorList>
            <person name="Dluhosova J."/>
            <person name="Istvanek J."/>
            <person name="Nedelnik J."/>
            <person name="Repkova J."/>
        </authorList>
    </citation>
    <scope>NUCLEOTIDE SEQUENCE [LARGE SCALE GENOMIC DNA]</scope>
    <source>
        <strain evidence="8">cv. 10/8</strain>
        <tissue evidence="7">Leaf</tissue>
    </source>
</reference>
<accession>A0A392MUC2</accession>
<dbReference type="GO" id="GO:0003700">
    <property type="term" value="F:DNA-binding transcription factor activity"/>
    <property type="evidence" value="ECO:0007669"/>
    <property type="project" value="InterPro"/>
</dbReference>
<evidence type="ECO:0000256" key="3">
    <source>
        <dbReference type="ARBA" id="ARBA00023163"/>
    </source>
</evidence>
<keyword evidence="8" id="KW-1185">Reference proteome</keyword>
<dbReference type="EMBL" id="LXQA010018721">
    <property type="protein sequence ID" value="MCH90625.1"/>
    <property type="molecule type" value="Genomic_DNA"/>
</dbReference>
<comment type="caution">
    <text evidence="7">The sequence shown here is derived from an EMBL/GenBank/DDBJ whole genome shotgun (WGS) entry which is preliminary data.</text>
</comment>
<dbReference type="CDD" id="cd11445">
    <property type="entry name" value="bHLH_AtPIF_like"/>
    <property type="match status" value="1"/>
</dbReference>
<dbReference type="SUPFAM" id="SSF47459">
    <property type="entry name" value="HLH, helix-loop-helix DNA-binding domain"/>
    <property type="match status" value="1"/>
</dbReference>
<evidence type="ECO:0000256" key="1">
    <source>
        <dbReference type="ARBA" id="ARBA00004123"/>
    </source>
</evidence>
<dbReference type="SMART" id="SM00353">
    <property type="entry name" value="HLH"/>
    <property type="match status" value="1"/>
</dbReference>
<feature type="compositionally biased region" description="Basic and acidic residues" evidence="5">
    <location>
        <begin position="22"/>
        <end position="33"/>
    </location>
</feature>
<evidence type="ECO:0000256" key="2">
    <source>
        <dbReference type="ARBA" id="ARBA00023015"/>
    </source>
</evidence>
<organism evidence="7 8">
    <name type="scientific">Trifolium medium</name>
    <dbReference type="NCBI Taxonomy" id="97028"/>
    <lineage>
        <taxon>Eukaryota</taxon>
        <taxon>Viridiplantae</taxon>
        <taxon>Streptophyta</taxon>
        <taxon>Embryophyta</taxon>
        <taxon>Tracheophyta</taxon>
        <taxon>Spermatophyta</taxon>
        <taxon>Magnoliopsida</taxon>
        <taxon>eudicotyledons</taxon>
        <taxon>Gunneridae</taxon>
        <taxon>Pentapetalae</taxon>
        <taxon>rosids</taxon>
        <taxon>fabids</taxon>
        <taxon>Fabales</taxon>
        <taxon>Fabaceae</taxon>
        <taxon>Papilionoideae</taxon>
        <taxon>50 kb inversion clade</taxon>
        <taxon>NPAAA clade</taxon>
        <taxon>Hologalegina</taxon>
        <taxon>IRL clade</taxon>
        <taxon>Trifolieae</taxon>
        <taxon>Trifolium</taxon>
    </lineage>
</organism>
<protein>
    <submittedName>
        <fullName evidence="7">Transcription factor PIF1-like</fullName>
    </submittedName>
</protein>
<feature type="non-terminal residue" evidence="7">
    <location>
        <position position="1"/>
    </location>
</feature>
<feature type="domain" description="BHLH" evidence="6">
    <location>
        <begin position="22"/>
        <end position="71"/>
    </location>
</feature>
<evidence type="ECO:0000313" key="8">
    <source>
        <dbReference type="Proteomes" id="UP000265520"/>
    </source>
</evidence>
<keyword evidence="2" id="KW-0805">Transcription regulation</keyword>